<comment type="subcellular location">
    <subcellularLocation>
        <location evidence="1">Cell membrane</location>
        <topology evidence="1">Multi-pass membrane protein</topology>
    </subcellularLocation>
</comment>
<feature type="transmembrane region" description="Helical" evidence="6">
    <location>
        <begin position="300"/>
        <end position="321"/>
    </location>
</feature>
<dbReference type="InterPro" id="IPR016181">
    <property type="entry name" value="Acyl_CoA_acyltransferase"/>
</dbReference>
<feature type="transmembrane region" description="Helical" evidence="6">
    <location>
        <begin position="203"/>
        <end position="221"/>
    </location>
</feature>
<protein>
    <submittedName>
        <fullName evidence="8">Bifunctional lysylphosphatidylglycerol flippase/synthetase MprF</fullName>
    </submittedName>
</protein>
<dbReference type="PANTHER" id="PTHR34697">
    <property type="entry name" value="PHOSPHATIDYLGLYCEROL LYSYLTRANSFERASE"/>
    <property type="match status" value="1"/>
</dbReference>
<dbReference type="InterPro" id="IPR051211">
    <property type="entry name" value="PG_lysyltransferase"/>
</dbReference>
<comment type="caution">
    <text evidence="8">The sequence shown here is derived from an EMBL/GenBank/DDBJ whole genome shotgun (WGS) entry which is preliminary data.</text>
</comment>
<dbReference type="Pfam" id="PF09924">
    <property type="entry name" value="LPG_synthase_C"/>
    <property type="match status" value="1"/>
</dbReference>
<feature type="transmembrane region" description="Helical" evidence="6">
    <location>
        <begin position="530"/>
        <end position="552"/>
    </location>
</feature>
<feature type="transmembrane region" description="Helical" evidence="6">
    <location>
        <begin position="46"/>
        <end position="66"/>
    </location>
</feature>
<organism evidence="8 9">
    <name type="scientific">Thioclava arctica</name>
    <dbReference type="NCBI Taxonomy" id="3238301"/>
    <lineage>
        <taxon>Bacteria</taxon>
        <taxon>Pseudomonadati</taxon>
        <taxon>Pseudomonadota</taxon>
        <taxon>Alphaproteobacteria</taxon>
        <taxon>Rhodobacterales</taxon>
        <taxon>Paracoccaceae</taxon>
        <taxon>Thioclava</taxon>
    </lineage>
</organism>
<keyword evidence="9" id="KW-1185">Reference proteome</keyword>
<feature type="transmembrane region" description="Helical" evidence="6">
    <location>
        <begin position="487"/>
        <end position="510"/>
    </location>
</feature>
<evidence type="ECO:0000256" key="6">
    <source>
        <dbReference type="SAM" id="Phobius"/>
    </source>
</evidence>
<feature type="transmembrane region" description="Helical" evidence="6">
    <location>
        <begin position="356"/>
        <end position="381"/>
    </location>
</feature>
<reference evidence="8 9" key="1">
    <citation type="journal article" date="2011" name="Int. J. Syst. Evol. Microbiol.">
        <title>Zhongshania antarctica gen. nov., sp. nov. and Zhongshania guokunii sp. nov., gammaproteobacteria respectively isolated from coastal attached (fast) ice and surface seawater of the Antarctic.</title>
        <authorList>
            <person name="Li H.J."/>
            <person name="Zhang X.Y."/>
            <person name="Chen C.X."/>
            <person name="Zhang Y.J."/>
            <person name="Gao Z.M."/>
            <person name="Yu Y."/>
            <person name="Chen X.L."/>
            <person name="Chen B."/>
            <person name="Zhang Y.Z."/>
        </authorList>
    </citation>
    <scope>NUCLEOTIDE SEQUENCE [LARGE SCALE GENOMIC DNA]</scope>
    <source>
        <strain evidence="8 9">15-R06ZXC-3</strain>
    </source>
</reference>
<evidence type="ECO:0000256" key="4">
    <source>
        <dbReference type="ARBA" id="ARBA00022989"/>
    </source>
</evidence>
<evidence type="ECO:0000256" key="5">
    <source>
        <dbReference type="ARBA" id="ARBA00023136"/>
    </source>
</evidence>
<feature type="transmembrane region" description="Helical" evidence="6">
    <location>
        <begin position="121"/>
        <end position="141"/>
    </location>
</feature>
<name>A0ABV3TNE3_9RHOB</name>
<dbReference type="NCBIfam" id="NF033480">
    <property type="entry name" value="bifunc_MprF"/>
    <property type="match status" value="1"/>
</dbReference>
<keyword evidence="4 6" id="KW-1133">Transmembrane helix</keyword>
<proteinExistence type="predicted"/>
<feature type="transmembrane region" description="Helical" evidence="6">
    <location>
        <begin position="270"/>
        <end position="288"/>
    </location>
</feature>
<dbReference type="PANTHER" id="PTHR34697:SF2">
    <property type="entry name" value="PHOSPHATIDYLGLYCEROL LYSYLTRANSFERASE"/>
    <property type="match status" value="1"/>
</dbReference>
<feature type="transmembrane region" description="Helical" evidence="6">
    <location>
        <begin position="401"/>
        <end position="420"/>
    </location>
</feature>
<evidence type="ECO:0000256" key="3">
    <source>
        <dbReference type="ARBA" id="ARBA00022692"/>
    </source>
</evidence>
<feature type="transmembrane region" description="Helical" evidence="6">
    <location>
        <begin position="455"/>
        <end position="475"/>
    </location>
</feature>
<accession>A0ABV3TNE3</accession>
<keyword evidence="2" id="KW-1003">Cell membrane</keyword>
<evidence type="ECO:0000259" key="7">
    <source>
        <dbReference type="Pfam" id="PF09924"/>
    </source>
</evidence>
<dbReference type="InterPro" id="IPR024320">
    <property type="entry name" value="LPG_synthase_C"/>
</dbReference>
<dbReference type="Proteomes" id="UP001557465">
    <property type="component" value="Unassembled WGS sequence"/>
</dbReference>
<sequence>MTQKPEANPTKARNADPAADLRADAHPDVAQTAPFARLQRWAEHPLIKLGLPLLVLGVAIFVLHKLAGDVSPKRVVADISAASPKALLLALGATTLSYLAIAFYDVISLGAVAPGIVAPRVAYLVGGAGYAISNLLGVSYLTGGAVRLRTYVAAGVPFHRAALALGTSWSGFWTGLVALLGLLMMFHPKGLSAVLPIVPGLEAATGVALIAGLGAVMVFLGRRARHVRWRGIEADLPRASTASLLMLAGMADLLFASLTLWVLLPPDLGGNFAYFFVIFMAAIGLGIASHSPGGLGVFEATVIAGLGAGARPDLLAALVLYRVVYTLYPFAIATLGLAAGWLWAQRHRLDHAADLALAIMGPLIPPLAAGVALVSGVLLMLSGSVPAEHSRLELLRDVLPLPVVEFSHLTASVTGVMLIVLARGLFQRLTRAWVMALILLGVGMVTSLVKGLEWGQALTMAISGGLLILFRQAFYRVQDASIFRLDLRWFVSVTALVAAITWIGFFAYKHVEYRDALWWQFAWKSDASRFLRATVGASVALAIIALGSILSARKRLRMRQQIPQAVRDILAQSNDAEAQLTLMGDKEVLLDPENRAFIAYADTGRALIARSDPVGEEEAAISLIWALREKADRSGRLCAFYGVSPRFLPTFLDMGLSIVKIGETARIDLETFTLDGPKKKNFRYALSKGQRDGFTFEIIPAAQVPAHLDALRAISDAWLAQKQGEEKSFALGAFTDDYIVNFDCAVLRDPNGKIVAFANLLMGHGRELCIDLMRYDAGCPGDGMNQLFTELILWAQANGFKWFRLGNAPFSGIERHRLASVWNRLGGFLYEHGERLYRFEGLRSFKEKWDPVWSPHYLASPGGLAVPRVLYEVNVLISGGVRGLVRREGKEKG</sequence>
<feature type="transmembrane region" description="Helical" evidence="6">
    <location>
        <begin position="327"/>
        <end position="344"/>
    </location>
</feature>
<feature type="transmembrane region" description="Helical" evidence="6">
    <location>
        <begin position="87"/>
        <end position="109"/>
    </location>
</feature>
<keyword evidence="3 6" id="KW-0812">Transmembrane</keyword>
<feature type="transmembrane region" description="Helical" evidence="6">
    <location>
        <begin position="162"/>
        <end position="183"/>
    </location>
</feature>
<gene>
    <name evidence="8" type="primary">mprF</name>
    <name evidence="8" type="ORF">AB4874_13960</name>
</gene>
<dbReference type="RefSeq" id="WP_368392443.1">
    <property type="nucleotide sequence ID" value="NZ_JBFRYC010000009.1"/>
</dbReference>
<dbReference type="EMBL" id="JBFRYC010000009">
    <property type="protein sequence ID" value="MEX1662742.1"/>
    <property type="molecule type" value="Genomic_DNA"/>
</dbReference>
<feature type="domain" description="Phosphatidylglycerol lysyltransferase C-terminal" evidence="7">
    <location>
        <begin position="570"/>
        <end position="859"/>
    </location>
</feature>
<evidence type="ECO:0000256" key="2">
    <source>
        <dbReference type="ARBA" id="ARBA00022475"/>
    </source>
</evidence>
<feature type="transmembrane region" description="Helical" evidence="6">
    <location>
        <begin position="242"/>
        <end position="264"/>
    </location>
</feature>
<dbReference type="SUPFAM" id="SSF55729">
    <property type="entry name" value="Acyl-CoA N-acyltransferases (Nat)"/>
    <property type="match status" value="1"/>
</dbReference>
<feature type="transmembrane region" description="Helical" evidence="6">
    <location>
        <begin position="432"/>
        <end position="449"/>
    </location>
</feature>
<keyword evidence="5 6" id="KW-0472">Membrane</keyword>
<evidence type="ECO:0000313" key="8">
    <source>
        <dbReference type="EMBL" id="MEX1662742.1"/>
    </source>
</evidence>
<evidence type="ECO:0000313" key="9">
    <source>
        <dbReference type="Proteomes" id="UP001557465"/>
    </source>
</evidence>
<evidence type="ECO:0000256" key="1">
    <source>
        <dbReference type="ARBA" id="ARBA00004651"/>
    </source>
</evidence>